<proteinExistence type="predicted"/>
<reference evidence="1" key="1">
    <citation type="submission" date="2014-11" db="EMBL/GenBank/DDBJ databases">
        <authorList>
            <person name="Amaro Gonzalez C."/>
        </authorList>
    </citation>
    <scope>NUCLEOTIDE SEQUENCE</scope>
</reference>
<dbReference type="AlphaFoldDB" id="A0A0E9W443"/>
<name>A0A0E9W443_ANGAN</name>
<reference evidence="1" key="2">
    <citation type="journal article" date="2015" name="Fish Shellfish Immunol.">
        <title>Early steps in the European eel (Anguilla anguilla)-Vibrio vulnificus interaction in the gills: Role of the RtxA13 toxin.</title>
        <authorList>
            <person name="Callol A."/>
            <person name="Pajuelo D."/>
            <person name="Ebbesson L."/>
            <person name="Teles M."/>
            <person name="MacKenzie S."/>
            <person name="Amaro C."/>
        </authorList>
    </citation>
    <scope>NUCLEOTIDE SEQUENCE</scope>
</reference>
<organism evidence="1">
    <name type="scientific">Anguilla anguilla</name>
    <name type="common">European freshwater eel</name>
    <name type="synonym">Muraena anguilla</name>
    <dbReference type="NCBI Taxonomy" id="7936"/>
    <lineage>
        <taxon>Eukaryota</taxon>
        <taxon>Metazoa</taxon>
        <taxon>Chordata</taxon>
        <taxon>Craniata</taxon>
        <taxon>Vertebrata</taxon>
        <taxon>Euteleostomi</taxon>
        <taxon>Actinopterygii</taxon>
        <taxon>Neopterygii</taxon>
        <taxon>Teleostei</taxon>
        <taxon>Anguilliformes</taxon>
        <taxon>Anguillidae</taxon>
        <taxon>Anguilla</taxon>
    </lineage>
</organism>
<evidence type="ECO:0000313" key="1">
    <source>
        <dbReference type="EMBL" id="JAH85127.1"/>
    </source>
</evidence>
<accession>A0A0E9W443</accession>
<protein>
    <submittedName>
        <fullName evidence="1">Uncharacterized protein</fullName>
    </submittedName>
</protein>
<sequence length="26" mass="2976">MAAFLTVCMAFCPLWLTKKCMTLHSQ</sequence>
<dbReference type="EMBL" id="GBXM01023450">
    <property type="protein sequence ID" value="JAH85127.1"/>
    <property type="molecule type" value="Transcribed_RNA"/>
</dbReference>